<evidence type="ECO:0000259" key="2">
    <source>
        <dbReference type="Pfam" id="PF07596"/>
    </source>
</evidence>
<dbReference type="SUPFAM" id="SSF54523">
    <property type="entry name" value="Pili subunits"/>
    <property type="match status" value="1"/>
</dbReference>
<dbReference type="AlphaFoldDB" id="A0A1C3E4Z1"/>
<keyword evidence="1" id="KW-1133">Transmembrane helix</keyword>
<dbReference type="PANTHER" id="PTHR30093">
    <property type="entry name" value="GENERAL SECRETION PATHWAY PROTEIN G"/>
    <property type="match status" value="1"/>
</dbReference>
<dbReference type="NCBIfam" id="TIGR02532">
    <property type="entry name" value="IV_pilin_GFxxxE"/>
    <property type="match status" value="1"/>
</dbReference>
<name>A0A1C3E4Z1_9PLAN</name>
<protein>
    <recommendedName>
        <fullName evidence="2">DUF1559 domain-containing protein</fullName>
    </recommendedName>
</protein>
<reference evidence="3 4" key="1">
    <citation type="submission" date="2016-05" db="EMBL/GenBank/DDBJ databases">
        <title>Genomic and physiological characterization of Planctopirus sp. isolated from fresh water lake.</title>
        <authorList>
            <person name="Subhash Y."/>
            <person name="Ramana C."/>
        </authorList>
    </citation>
    <scope>NUCLEOTIDE SEQUENCE [LARGE SCALE GENOMIC DNA]</scope>
    <source>
        <strain evidence="3 4">JC280</strain>
    </source>
</reference>
<accession>A0A1C3E4Z1</accession>
<keyword evidence="1" id="KW-0812">Transmembrane</keyword>
<keyword evidence="1" id="KW-0472">Membrane</keyword>
<proteinExistence type="predicted"/>
<dbReference type="NCBIfam" id="TIGR04294">
    <property type="entry name" value="pre_pil_HX9DG"/>
    <property type="match status" value="1"/>
</dbReference>
<gene>
    <name evidence="3" type="ORF">A6X21_00955</name>
</gene>
<dbReference type="PANTHER" id="PTHR30093:SF2">
    <property type="entry name" value="TYPE II SECRETION SYSTEM PROTEIN H"/>
    <property type="match status" value="1"/>
</dbReference>
<dbReference type="Pfam" id="PF07596">
    <property type="entry name" value="SBP_bac_10"/>
    <property type="match status" value="1"/>
</dbReference>
<evidence type="ECO:0000313" key="4">
    <source>
        <dbReference type="Proteomes" id="UP000094828"/>
    </source>
</evidence>
<dbReference type="EMBL" id="LYDR01000154">
    <property type="protein sequence ID" value="ODA28307.1"/>
    <property type="molecule type" value="Genomic_DNA"/>
</dbReference>
<dbReference type="InterPro" id="IPR027558">
    <property type="entry name" value="Pre_pil_HX9DG_C"/>
</dbReference>
<evidence type="ECO:0000256" key="1">
    <source>
        <dbReference type="SAM" id="Phobius"/>
    </source>
</evidence>
<dbReference type="OrthoDB" id="241541at2"/>
<sequence length="361" mass="37986">MFRLQTGQAGHRRAFTLIELLVVIAIIAILIALLLPAVQQAREAARRTQCRNNLKQMGLALHNYHDNFNVLVYRQGGSAGATDDLSGNRNRLSGLVGLLPYIDQGPLFNQISGGFTNTGGNPVNAPPGGPAPWNQGGANINYPPWRATIPGIVCPSAGVHRDTRPNGRTSYGFSAGDSVTSIQDRNPRGVFGYQSRVRIGDITDGTSNTILMAEMDFSTAGRDLSNVDQGTGSTIPNDCRARFDRTTNQYVAAANPQPHRGARWSDGGAAFSAVTTILPPNSPSCTFGNGDATNGIYSSSSKHTGGVHVLMGDGAVRFISENIDAGNQAADGTQATMPALSPYGVWGALGTKSGGDVIGDF</sequence>
<comment type="caution">
    <text evidence="3">The sequence shown here is derived from an EMBL/GenBank/DDBJ whole genome shotgun (WGS) entry which is preliminary data.</text>
</comment>
<keyword evidence="4" id="KW-1185">Reference proteome</keyword>
<dbReference type="InterPro" id="IPR045584">
    <property type="entry name" value="Pilin-like"/>
</dbReference>
<dbReference type="Proteomes" id="UP000094828">
    <property type="component" value="Unassembled WGS sequence"/>
</dbReference>
<dbReference type="STRING" id="1841610.A6X21_00955"/>
<dbReference type="InterPro" id="IPR012902">
    <property type="entry name" value="N_methyl_site"/>
</dbReference>
<organism evidence="3 4">
    <name type="scientific">Planctopirus hydrillae</name>
    <dbReference type="NCBI Taxonomy" id="1841610"/>
    <lineage>
        <taxon>Bacteria</taxon>
        <taxon>Pseudomonadati</taxon>
        <taxon>Planctomycetota</taxon>
        <taxon>Planctomycetia</taxon>
        <taxon>Planctomycetales</taxon>
        <taxon>Planctomycetaceae</taxon>
        <taxon>Planctopirus</taxon>
    </lineage>
</organism>
<feature type="transmembrane region" description="Helical" evidence="1">
    <location>
        <begin position="20"/>
        <end position="38"/>
    </location>
</feature>
<evidence type="ECO:0000313" key="3">
    <source>
        <dbReference type="EMBL" id="ODA28307.1"/>
    </source>
</evidence>
<dbReference type="Gene3D" id="3.30.700.10">
    <property type="entry name" value="Glycoprotein, Type 4 Pilin"/>
    <property type="match status" value="1"/>
</dbReference>
<dbReference type="InterPro" id="IPR011453">
    <property type="entry name" value="DUF1559"/>
</dbReference>
<feature type="domain" description="DUF1559" evidence="2">
    <location>
        <begin position="39"/>
        <end position="325"/>
    </location>
</feature>
<dbReference type="Pfam" id="PF07963">
    <property type="entry name" value="N_methyl"/>
    <property type="match status" value="1"/>
</dbReference>